<dbReference type="Gene3D" id="3.90.70.10">
    <property type="entry name" value="Cysteine proteinases"/>
    <property type="match status" value="1"/>
</dbReference>
<dbReference type="SUPFAM" id="SSF55729">
    <property type="entry name" value="Acyl-CoA N-acyltransferases (Nat)"/>
    <property type="match status" value="1"/>
</dbReference>
<dbReference type="PROSITE" id="PS51186">
    <property type="entry name" value="GNAT"/>
    <property type="match status" value="1"/>
</dbReference>
<keyword evidence="2" id="KW-0808">Transferase</keyword>
<dbReference type="PANTHER" id="PTHR43617:SF33">
    <property type="entry name" value="SPORE COAT POLYSACCHARIDE BIOSYNTHESIS PROTEIN SPSD"/>
    <property type="match status" value="1"/>
</dbReference>
<protein>
    <submittedName>
        <fullName evidence="2">Ribosomal-protein-alanine acetyltransferase</fullName>
    </submittedName>
</protein>
<dbReference type="AlphaFoldDB" id="A0A1E7Q4P8"/>
<dbReference type="Pfam" id="PF13673">
    <property type="entry name" value="Acetyltransf_10"/>
    <property type="match status" value="1"/>
</dbReference>
<dbReference type="Proteomes" id="UP000242258">
    <property type="component" value="Unassembled WGS sequence"/>
</dbReference>
<dbReference type="RefSeq" id="WP_070048740.1">
    <property type="nucleotide sequence ID" value="NZ_CBCSDO010000003.1"/>
</dbReference>
<feature type="domain" description="N-acetyltransferase" evidence="1">
    <location>
        <begin position="16"/>
        <end position="162"/>
    </location>
</feature>
<gene>
    <name evidence="2" type="ORF">BI198_06000</name>
</gene>
<dbReference type="InterPro" id="IPR016181">
    <property type="entry name" value="Acyl_CoA_acyltransferase"/>
</dbReference>
<dbReference type="Pfam" id="PF11814">
    <property type="entry name" value="DUF3335"/>
    <property type="match status" value="1"/>
</dbReference>
<dbReference type="GO" id="GO:0016747">
    <property type="term" value="F:acyltransferase activity, transferring groups other than amino-acyl groups"/>
    <property type="evidence" value="ECO:0007669"/>
    <property type="project" value="InterPro"/>
</dbReference>
<sequence length="380" mass="43365">MSQLRNANATNAKPNIVIRHAKEQDAIALTELENSCFTGDRISLRSFKRFIPEARNDLMLLEKDGQLAGYFLLLYRAGTSLARLYSIAVSPTFRKQGLAELLMEQAELAAAKRYCVLLRLEVRPDNSSAVALYQKLGYSEFAIKHDFYEDHADAICMQKQVIQFDSTTLTRQVPYIAQTTPFTCGPACLLMVFNYFAPNKFNPQQLEIDIWREATTIFMTSGHGGCGPRGLALSAWQRGFNAEVYINKDGPLFIDSVRSEAKKVILHRVHDTFKQRMEEQELIVHHTELTISMIKQQLEAGMLLVVLISTWQFDKSKAPHWVVVCAVDEHFVYINDPDIEDIPWLSTTERQYIPIEHKVFIRAFSYGKNRLKAAVAIKPR</sequence>
<organism evidence="2 3">
    <name type="scientific">Rheinheimera salexigens</name>
    <dbReference type="NCBI Taxonomy" id="1628148"/>
    <lineage>
        <taxon>Bacteria</taxon>
        <taxon>Pseudomonadati</taxon>
        <taxon>Pseudomonadota</taxon>
        <taxon>Gammaproteobacteria</taxon>
        <taxon>Chromatiales</taxon>
        <taxon>Chromatiaceae</taxon>
        <taxon>Rheinheimera</taxon>
    </lineage>
</organism>
<keyword evidence="3" id="KW-1185">Reference proteome</keyword>
<name>A0A1E7Q4P8_9GAMM</name>
<evidence type="ECO:0000313" key="2">
    <source>
        <dbReference type="EMBL" id="OEY69174.1"/>
    </source>
</evidence>
<dbReference type="InterPro" id="IPR000182">
    <property type="entry name" value="GNAT_dom"/>
</dbReference>
<dbReference type="EMBL" id="MKEK01000001">
    <property type="protein sequence ID" value="OEY69174.1"/>
    <property type="molecule type" value="Genomic_DNA"/>
</dbReference>
<accession>A0A1E7Q4P8</accession>
<dbReference type="OrthoDB" id="27442at2"/>
<dbReference type="STRING" id="1628148.BI198_06000"/>
<proteinExistence type="predicted"/>
<evidence type="ECO:0000313" key="3">
    <source>
        <dbReference type="Proteomes" id="UP000242258"/>
    </source>
</evidence>
<reference evidence="3" key="1">
    <citation type="submission" date="2016-09" db="EMBL/GenBank/DDBJ databases">
        <authorList>
            <person name="Wan X."/>
            <person name="Hou S."/>
        </authorList>
    </citation>
    <scope>NUCLEOTIDE SEQUENCE [LARGE SCALE GENOMIC DNA]</scope>
    <source>
        <strain evidence="3">KH87</strain>
    </source>
</reference>
<dbReference type="InterPro" id="IPR050276">
    <property type="entry name" value="MshD_Acetyltransferase"/>
</dbReference>
<dbReference type="PANTHER" id="PTHR43617">
    <property type="entry name" value="L-AMINO ACID N-ACETYLTRANSFERASE"/>
    <property type="match status" value="1"/>
</dbReference>
<comment type="caution">
    <text evidence="2">The sequence shown here is derived from an EMBL/GenBank/DDBJ whole genome shotgun (WGS) entry which is preliminary data.</text>
</comment>
<evidence type="ECO:0000259" key="1">
    <source>
        <dbReference type="PROSITE" id="PS51186"/>
    </source>
</evidence>
<dbReference type="CDD" id="cd04301">
    <property type="entry name" value="NAT_SF"/>
    <property type="match status" value="1"/>
</dbReference>
<dbReference type="InterPro" id="IPR021770">
    <property type="entry name" value="DUF3335"/>
</dbReference>
<dbReference type="Gene3D" id="3.40.630.30">
    <property type="match status" value="1"/>
</dbReference>